<dbReference type="GO" id="GO:0006913">
    <property type="term" value="P:nucleocytoplasmic transport"/>
    <property type="evidence" value="ECO:0007669"/>
    <property type="project" value="TreeGrafter"/>
</dbReference>
<evidence type="ECO:0000256" key="1">
    <source>
        <dbReference type="SAM" id="MobiDB-lite"/>
    </source>
</evidence>
<dbReference type="OMA" id="NERGAHE"/>
<dbReference type="PANTHER" id="PTHR14494">
    <property type="entry name" value="ALADIN/ADRACALIN/AAAS"/>
    <property type="match status" value="1"/>
</dbReference>
<feature type="region of interest" description="Disordered" evidence="1">
    <location>
        <begin position="38"/>
        <end position="59"/>
    </location>
</feature>
<dbReference type="InterPro" id="IPR045139">
    <property type="entry name" value="Aladin"/>
</dbReference>
<reference evidence="2" key="1">
    <citation type="submission" date="2021-01" db="EMBL/GenBank/DDBJ databases">
        <authorList>
            <person name="Corre E."/>
            <person name="Pelletier E."/>
            <person name="Niang G."/>
            <person name="Scheremetjew M."/>
            <person name="Finn R."/>
            <person name="Kale V."/>
            <person name="Holt S."/>
            <person name="Cochrane G."/>
            <person name="Meng A."/>
            <person name="Brown T."/>
            <person name="Cohen L."/>
        </authorList>
    </citation>
    <scope>NUCLEOTIDE SEQUENCE</scope>
    <source>
        <strain evidence="2">Clade-A-BCC118000</strain>
    </source>
</reference>
<dbReference type="InterPro" id="IPR015943">
    <property type="entry name" value="WD40/YVTN_repeat-like_dom_sf"/>
</dbReference>
<gene>
    <name evidence="2" type="ORF">OLUC0939_LOCUS6397</name>
</gene>
<evidence type="ECO:0000313" key="2">
    <source>
        <dbReference type="EMBL" id="CAD8225657.1"/>
    </source>
</evidence>
<dbReference type="SUPFAM" id="SSF82171">
    <property type="entry name" value="DPP6 N-terminal domain-like"/>
    <property type="match status" value="1"/>
</dbReference>
<evidence type="ECO:0008006" key="3">
    <source>
        <dbReference type="Google" id="ProtNLM"/>
    </source>
</evidence>
<dbReference type="Gene3D" id="2.130.10.10">
    <property type="entry name" value="YVTN repeat-like/Quinoprotein amine dehydrogenase"/>
    <property type="match status" value="1"/>
</dbReference>
<organism evidence="2">
    <name type="scientific">Ostreococcus sp. 'lucimarinus'</name>
    <dbReference type="NCBI Taxonomy" id="242159"/>
    <lineage>
        <taxon>Eukaryota</taxon>
        <taxon>Viridiplantae</taxon>
        <taxon>Chlorophyta</taxon>
        <taxon>Mamiellophyceae</taxon>
        <taxon>Mamiellales</taxon>
        <taxon>Bathycoccaceae</taxon>
        <taxon>Ostreococcus</taxon>
    </lineage>
</organism>
<dbReference type="EMBL" id="HBDX01007434">
    <property type="protein sequence ID" value="CAD8225657.1"/>
    <property type="molecule type" value="Transcribed_RNA"/>
</dbReference>
<protein>
    <recommendedName>
        <fullName evidence="3">Anaphase-promoting complex subunit 4 WD40 domain-containing protein</fullName>
    </recommendedName>
</protein>
<dbReference type="PANTHER" id="PTHR14494:SF0">
    <property type="entry name" value="ALADIN"/>
    <property type="match status" value="1"/>
</dbReference>
<proteinExistence type="predicted"/>
<dbReference type="AlphaFoldDB" id="A0A7R9T5A2"/>
<dbReference type="GO" id="GO:0005643">
    <property type="term" value="C:nuclear pore"/>
    <property type="evidence" value="ECO:0007669"/>
    <property type="project" value="TreeGrafter"/>
</dbReference>
<sequence>MPALEEVDCEFIGPGGARVERALGDVVRCPVAVRGACATSDAHPRDASRQQSDSAKPSLARAVRDAALSNGALTEITRALSQSTRDGAAPKAALAWHPTKEILATTDDGGRCATRDAAMDDKGAVRARKRASDDESECEDEVTTLRHRAHGRCAAMAWRPRRGRALALAGASGVCVWTRERRATRASSAVASETGALSPVDAAKVRALAQRGTSGKTSGYRWRLTIYNERGAHEAGPTAPPGGICASECVAWSPDGLLLVACSRRCRVIHCWDVSAGTYTPLGGGGAGISRVAFSACGGYLLAAHVGEGFSVWQCDTMTCRKWSTNGREVTATAWGNVQGKQGDAPVALIATRGSAKLSAVHLSPRDCVNEIAAHVLPLELPDIVGGDASRSGTSEHDVADMVWDASSSRLALALRGGDRDGVVALYATRTTNIVSSSLIGYFDTADDDTGARVPAQAVKISTPLAVAAGRLRATLAVAFANGDVALVPLTFADPSLASAAS</sequence>
<name>A0A7R9T5A2_9CHLO</name>
<accession>A0A7R9T5A2</accession>